<dbReference type="Pfam" id="PF07963">
    <property type="entry name" value="N_methyl"/>
    <property type="match status" value="1"/>
</dbReference>
<dbReference type="AlphaFoldDB" id="A0A2W1JKG1"/>
<proteinExistence type="predicted"/>
<gene>
    <name evidence="2" type="ORF">C1752_04319</name>
</gene>
<reference evidence="2 3" key="1">
    <citation type="journal article" date="2018" name="Sci. Rep.">
        <title>A novel species of the marine cyanobacterium Acaryochloris with a unique pigment content and lifestyle.</title>
        <authorList>
            <person name="Partensky F."/>
            <person name="Six C."/>
            <person name="Ratin M."/>
            <person name="Garczarek L."/>
            <person name="Vaulot D."/>
            <person name="Probert I."/>
            <person name="Calteau A."/>
            <person name="Gourvil P."/>
            <person name="Marie D."/>
            <person name="Grebert T."/>
            <person name="Bouchier C."/>
            <person name="Le Panse S."/>
            <person name="Gachenot M."/>
            <person name="Rodriguez F."/>
            <person name="Garrido J.L."/>
        </authorList>
    </citation>
    <scope>NUCLEOTIDE SEQUENCE [LARGE SCALE GENOMIC DNA]</scope>
    <source>
        <strain evidence="2 3">RCC1774</strain>
    </source>
</reference>
<dbReference type="RefSeq" id="WP_110987556.1">
    <property type="nucleotide sequence ID" value="NZ_CAWNWM010000013.1"/>
</dbReference>
<comment type="caution">
    <text evidence="2">The sequence shown here is derived from an EMBL/GenBank/DDBJ whole genome shotgun (WGS) entry which is preliminary data.</text>
</comment>
<accession>A0A2W1JKG1</accession>
<keyword evidence="1" id="KW-0812">Transmembrane</keyword>
<evidence type="ECO:0000313" key="3">
    <source>
        <dbReference type="Proteomes" id="UP000248857"/>
    </source>
</evidence>
<protein>
    <recommendedName>
        <fullName evidence="4">Prepilin-type N-terminal cleavage/methylation domain-containing protein</fullName>
    </recommendedName>
</protein>
<keyword evidence="3" id="KW-1185">Reference proteome</keyword>
<evidence type="ECO:0000256" key="1">
    <source>
        <dbReference type="SAM" id="Phobius"/>
    </source>
</evidence>
<dbReference type="InterPro" id="IPR012902">
    <property type="entry name" value="N_methyl_site"/>
</dbReference>
<keyword evidence="1" id="KW-1133">Transmembrane helix</keyword>
<dbReference type="Proteomes" id="UP000248857">
    <property type="component" value="Unassembled WGS sequence"/>
</dbReference>
<dbReference type="PROSITE" id="PS00409">
    <property type="entry name" value="PROKAR_NTER_METHYL"/>
    <property type="match status" value="1"/>
</dbReference>
<dbReference type="SUPFAM" id="SSF54523">
    <property type="entry name" value="Pili subunits"/>
    <property type="match status" value="1"/>
</dbReference>
<dbReference type="OrthoDB" id="573435at2"/>
<name>A0A2W1JKG1_9CYAN</name>
<sequence length="184" mass="19573">MPNFLLRAIAKGTAFHIDRKIATDSGRWTAGFTLVEVLVALMISAVFTSLTMQALVTAAAFRSKASQYDEAVSWIQEDLEAVVSQASQYENSVLPFSSTCNATTAANGMAASFINNGLGGQTATLGPRDLGGKSYTLNRVAEFASTSDPFRLIELLYTVTPTAGGVPVANVRTEVIPYAVLRCP</sequence>
<evidence type="ECO:0000313" key="2">
    <source>
        <dbReference type="EMBL" id="PZD71955.1"/>
    </source>
</evidence>
<dbReference type="NCBIfam" id="TIGR02532">
    <property type="entry name" value="IV_pilin_GFxxxE"/>
    <property type="match status" value="1"/>
</dbReference>
<keyword evidence="1" id="KW-0472">Membrane</keyword>
<organism evidence="2 3">
    <name type="scientific">Acaryochloris thomasi RCC1774</name>
    <dbReference type="NCBI Taxonomy" id="1764569"/>
    <lineage>
        <taxon>Bacteria</taxon>
        <taxon>Bacillati</taxon>
        <taxon>Cyanobacteriota</taxon>
        <taxon>Cyanophyceae</taxon>
        <taxon>Acaryochloridales</taxon>
        <taxon>Acaryochloridaceae</taxon>
        <taxon>Acaryochloris</taxon>
        <taxon>Acaryochloris thomasi</taxon>
    </lineage>
</organism>
<feature type="transmembrane region" description="Helical" evidence="1">
    <location>
        <begin position="37"/>
        <end position="61"/>
    </location>
</feature>
<dbReference type="EMBL" id="PQWO01000013">
    <property type="protein sequence ID" value="PZD71955.1"/>
    <property type="molecule type" value="Genomic_DNA"/>
</dbReference>
<dbReference type="InterPro" id="IPR045584">
    <property type="entry name" value="Pilin-like"/>
</dbReference>
<evidence type="ECO:0008006" key="4">
    <source>
        <dbReference type="Google" id="ProtNLM"/>
    </source>
</evidence>